<dbReference type="GO" id="GO:0016829">
    <property type="term" value="F:lyase activity"/>
    <property type="evidence" value="ECO:0007669"/>
    <property type="project" value="UniProtKB-KW"/>
</dbReference>
<dbReference type="InterPro" id="IPR014748">
    <property type="entry name" value="Enoyl-CoA_hydra_C"/>
</dbReference>
<dbReference type="Gene3D" id="3.90.226.10">
    <property type="entry name" value="2-enoyl-CoA Hydratase, Chain A, domain 1"/>
    <property type="match status" value="1"/>
</dbReference>
<dbReference type="STRING" id="56780.SYN_01653"/>
<dbReference type="HOGENOM" id="CLU_009834_7_3_7"/>
<reference evidence="3 4" key="1">
    <citation type="journal article" date="2007" name="Proc. Natl. Acad. Sci. U.S.A.">
        <title>The genome of Syntrophus aciditrophicus: life at the thermodynamic limit of microbial growth.</title>
        <authorList>
            <person name="McInerney M.J."/>
            <person name="Rohlin L."/>
            <person name="Mouttaki H."/>
            <person name="Kim U."/>
            <person name="Krupp R.S."/>
            <person name="Rios-Hernandez L."/>
            <person name="Sieber J."/>
            <person name="Struchtemeyer C.G."/>
            <person name="Bhattacharyya A."/>
            <person name="Campbell J.W."/>
            <person name="Gunsalus R.P."/>
        </authorList>
    </citation>
    <scope>NUCLEOTIDE SEQUENCE [LARGE SCALE GENOMIC DNA]</scope>
    <source>
        <strain evidence="3 4">SB</strain>
    </source>
</reference>
<dbReference type="InterPro" id="IPR029045">
    <property type="entry name" value="ClpP/crotonase-like_dom_sf"/>
</dbReference>
<dbReference type="BioCyc" id="MetaCyc:MONOMER-18320"/>
<dbReference type="GO" id="GO:0006635">
    <property type="term" value="P:fatty acid beta-oxidation"/>
    <property type="evidence" value="ECO:0007669"/>
    <property type="project" value="TreeGrafter"/>
</dbReference>
<evidence type="ECO:0000313" key="4">
    <source>
        <dbReference type="Proteomes" id="UP000001933"/>
    </source>
</evidence>
<organism evidence="3 4">
    <name type="scientific">Syntrophus aciditrophicus (strain SB)</name>
    <dbReference type="NCBI Taxonomy" id="56780"/>
    <lineage>
        <taxon>Bacteria</taxon>
        <taxon>Pseudomonadati</taxon>
        <taxon>Thermodesulfobacteriota</taxon>
        <taxon>Syntrophia</taxon>
        <taxon>Syntrophales</taxon>
        <taxon>Syntrophaceae</taxon>
        <taxon>Syntrophus</taxon>
    </lineage>
</organism>
<keyword evidence="4" id="KW-1185">Reference proteome</keyword>
<comment type="similarity">
    <text evidence="1">Belongs to the enoyl-CoA hydratase/isomerase family.</text>
</comment>
<keyword evidence="2" id="KW-0456">Lyase</keyword>
<protein>
    <submittedName>
        <fullName evidence="3">Enoyl-CoA hydratase</fullName>
    </submittedName>
</protein>
<dbReference type="eggNOG" id="COG1024">
    <property type="taxonomic scope" value="Bacteria"/>
</dbReference>
<evidence type="ECO:0000256" key="1">
    <source>
        <dbReference type="ARBA" id="ARBA00005254"/>
    </source>
</evidence>
<dbReference type="CDD" id="cd06558">
    <property type="entry name" value="crotonase-like"/>
    <property type="match status" value="1"/>
</dbReference>
<gene>
    <name evidence="3" type="ORF">SYN_01653</name>
</gene>
<dbReference type="PANTHER" id="PTHR11941">
    <property type="entry name" value="ENOYL-COA HYDRATASE-RELATED"/>
    <property type="match status" value="1"/>
</dbReference>
<evidence type="ECO:0000256" key="2">
    <source>
        <dbReference type="ARBA" id="ARBA00023239"/>
    </source>
</evidence>
<dbReference type="InParanoid" id="Q2LXU6"/>
<dbReference type="Pfam" id="PF00378">
    <property type="entry name" value="ECH_1"/>
    <property type="match status" value="1"/>
</dbReference>
<sequence>MGFNTILFEKKDKVATITLNVPNSNWLTIPMMKEINEALMDVKKDPTIQLLVFDHAGDKAFCDGVDVADHVPEKVDEMIDLFHGMFRNMAAMDVTSVCLVNGRSLGGGCELMAFCDIVIASEKAKIGQPEINLAVFPPVAAAWFPKIMGLKKAMELILTGKIISAKEAEAIGLVNVVLPVEGFREAAQKFMADFTSKSRPVAMWARRAIMAGLNLDFLQALKASEIIYMQGCMATEDANEGLASFLEKRKPVFKDK</sequence>
<evidence type="ECO:0000313" key="3">
    <source>
        <dbReference type="EMBL" id="ABC78906.1"/>
    </source>
</evidence>
<dbReference type="PANTHER" id="PTHR11941:SF54">
    <property type="entry name" value="ENOYL-COA HYDRATASE, MITOCHONDRIAL"/>
    <property type="match status" value="1"/>
</dbReference>
<accession>Q2LXU6</accession>
<dbReference type="AlphaFoldDB" id="Q2LXU6"/>
<proteinExistence type="inferred from homology"/>
<dbReference type="SUPFAM" id="SSF52096">
    <property type="entry name" value="ClpP/crotonase"/>
    <property type="match status" value="1"/>
</dbReference>
<dbReference type="RefSeq" id="WP_011418921.1">
    <property type="nucleotide sequence ID" value="NC_007759.1"/>
</dbReference>
<name>Q2LXU6_SYNAS</name>
<dbReference type="OrthoDB" id="5365311at2"/>
<dbReference type="InterPro" id="IPR001753">
    <property type="entry name" value="Enoyl-CoA_hydra/iso"/>
</dbReference>
<dbReference type="KEGG" id="sat:SYN_01653"/>
<dbReference type="Proteomes" id="UP000001933">
    <property type="component" value="Chromosome"/>
</dbReference>
<dbReference type="EMBL" id="CP000252">
    <property type="protein sequence ID" value="ABC78906.1"/>
    <property type="molecule type" value="Genomic_DNA"/>
</dbReference>
<dbReference type="Gene3D" id="1.10.12.10">
    <property type="entry name" value="Lyase 2-enoyl-coa Hydratase, Chain A, domain 2"/>
    <property type="match status" value="1"/>
</dbReference>